<evidence type="ECO:0000259" key="4">
    <source>
        <dbReference type="PROSITE" id="PS51387"/>
    </source>
</evidence>
<dbReference type="PANTHER" id="PTHR13878">
    <property type="entry name" value="GULONOLACTONE OXIDASE"/>
    <property type="match status" value="1"/>
</dbReference>
<dbReference type="OrthoDB" id="9983560at2759"/>
<reference evidence="5 6" key="1">
    <citation type="journal article" date="2016" name="Mol. Biol. Evol.">
        <title>Comparative Genomics of Early-Diverging Mushroom-Forming Fungi Provides Insights into the Origins of Lignocellulose Decay Capabilities.</title>
        <authorList>
            <person name="Nagy L.G."/>
            <person name="Riley R."/>
            <person name="Tritt A."/>
            <person name="Adam C."/>
            <person name="Daum C."/>
            <person name="Floudas D."/>
            <person name="Sun H."/>
            <person name="Yadav J.S."/>
            <person name="Pangilinan J."/>
            <person name="Larsson K.H."/>
            <person name="Matsuura K."/>
            <person name="Barry K."/>
            <person name="Labutti K."/>
            <person name="Kuo R."/>
            <person name="Ohm R.A."/>
            <person name="Bhattacharya S.S."/>
            <person name="Shirouzu T."/>
            <person name="Yoshinaga Y."/>
            <person name="Martin F.M."/>
            <person name="Grigoriev I.V."/>
            <person name="Hibbett D.S."/>
        </authorList>
    </citation>
    <scope>NUCLEOTIDE SEQUENCE [LARGE SCALE GENOMIC DNA]</scope>
    <source>
        <strain evidence="5 6">CBS 109695</strain>
    </source>
</reference>
<dbReference type="Proteomes" id="UP000076532">
    <property type="component" value="Unassembled WGS sequence"/>
</dbReference>
<organism evidence="5 6">
    <name type="scientific">Athelia psychrophila</name>
    <dbReference type="NCBI Taxonomy" id="1759441"/>
    <lineage>
        <taxon>Eukaryota</taxon>
        <taxon>Fungi</taxon>
        <taxon>Dikarya</taxon>
        <taxon>Basidiomycota</taxon>
        <taxon>Agaricomycotina</taxon>
        <taxon>Agaricomycetes</taxon>
        <taxon>Agaricomycetidae</taxon>
        <taxon>Atheliales</taxon>
        <taxon>Atheliaceae</taxon>
        <taxon>Athelia</taxon>
    </lineage>
</organism>
<dbReference type="InterPro" id="IPR006094">
    <property type="entry name" value="Oxid_FAD_bind_N"/>
</dbReference>
<dbReference type="InterPro" id="IPR016166">
    <property type="entry name" value="FAD-bd_PCMH"/>
</dbReference>
<dbReference type="GO" id="GO:0071949">
    <property type="term" value="F:FAD binding"/>
    <property type="evidence" value="ECO:0007669"/>
    <property type="project" value="InterPro"/>
</dbReference>
<evidence type="ECO:0000256" key="3">
    <source>
        <dbReference type="SAM" id="SignalP"/>
    </source>
</evidence>
<dbReference type="Pfam" id="PF01565">
    <property type="entry name" value="FAD_binding_4"/>
    <property type="match status" value="1"/>
</dbReference>
<comment type="similarity">
    <text evidence="1">Belongs to the oxygen-dependent FAD-linked oxidoreductase family.</text>
</comment>
<feature type="chain" id="PRO_5007871705" evidence="3">
    <location>
        <begin position="21"/>
        <end position="610"/>
    </location>
</feature>
<dbReference type="InterPro" id="IPR050432">
    <property type="entry name" value="FAD-linked_Oxidoreductases_BP"/>
</dbReference>
<keyword evidence="6" id="KW-1185">Reference proteome</keyword>
<dbReference type="SUPFAM" id="SSF56176">
    <property type="entry name" value="FAD-binding/transporter-associated domain-like"/>
    <property type="match status" value="1"/>
</dbReference>
<evidence type="ECO:0000256" key="2">
    <source>
        <dbReference type="ARBA" id="ARBA00023002"/>
    </source>
</evidence>
<protein>
    <submittedName>
        <fullName evidence="5">FAD-binding domain-containing protein</fullName>
    </submittedName>
</protein>
<keyword evidence="3" id="KW-0732">Signal</keyword>
<proteinExistence type="inferred from homology"/>
<dbReference type="STRING" id="436010.A0A166CL56"/>
<evidence type="ECO:0000313" key="5">
    <source>
        <dbReference type="EMBL" id="KZP13772.1"/>
    </source>
</evidence>
<sequence length="610" mass="64810">MLRLTLGLLAALASLDRNSAAVYAANPISVVTAAQWTALNTSVGGRLHDGYPWARPCYSFYNGSAQIPDTTACAAVQSVYKNDTIGIAQNFGAYMNTNWGTCQKTGQGCVLDFTLPQNPLVYAPPANCYQGSISPKYVDARSYQDLQAVFAFANETRVSIYIKNSGHDYKGRSSAPNALGIWTHNLQGIAYDTSFIPDGCSSASGNGGLGGGVTFGAGIGFLALYQFAEANNITIVGGSSPTVGAGGGWITGGGHSAISNTLGLGVDNALQIRAVTPNGQYVTANRCQNQDLFFALRGGGGSTFGIITEVTTRANPQVTLQVSYLSFLSLDLASIQKFLTLVIEYAPQWADEGWGGYIIPGAMTTQASGFIMMTPKLNLSAATTSMQPILDFATSLGNLNVGLDYGVITEPSYYSTYQQFIAPKEELVGVGVAISSRLIPRDNFLGTANQTALLNAMLNVAKTVTYPFVKPVDPLLLTYGAPVQILVTTPANYPGDGTSSVTPAWRSALWHVVVGSAFANQASASDIAAAFKRSNTAANFLRAITPGSGAYQNEADVFEPDYADSFWGAANYKKLSQLKTQYDPYGLLQCWNCIGWNQNDPRYACYPQAP</sequence>
<dbReference type="Pfam" id="PF08031">
    <property type="entry name" value="BBE"/>
    <property type="match status" value="1"/>
</dbReference>
<dbReference type="PROSITE" id="PS51387">
    <property type="entry name" value="FAD_PCMH"/>
    <property type="match status" value="1"/>
</dbReference>
<gene>
    <name evidence="5" type="ORF">FIBSPDRAFT_960192</name>
</gene>
<keyword evidence="2" id="KW-0560">Oxidoreductase</keyword>
<dbReference type="PANTHER" id="PTHR13878:SF91">
    <property type="entry name" value="FAD BINDING DOMAIN PROTEIN (AFU_ORTHOLOGUE AFUA_6G12070)-RELATED"/>
    <property type="match status" value="1"/>
</dbReference>
<dbReference type="EMBL" id="KV417627">
    <property type="protein sequence ID" value="KZP13772.1"/>
    <property type="molecule type" value="Genomic_DNA"/>
</dbReference>
<dbReference type="Gene3D" id="3.30.465.10">
    <property type="match status" value="1"/>
</dbReference>
<evidence type="ECO:0000256" key="1">
    <source>
        <dbReference type="ARBA" id="ARBA00005466"/>
    </source>
</evidence>
<dbReference type="AlphaFoldDB" id="A0A166CL56"/>
<dbReference type="InterPro" id="IPR012951">
    <property type="entry name" value="BBE"/>
</dbReference>
<dbReference type="GO" id="GO:0016491">
    <property type="term" value="F:oxidoreductase activity"/>
    <property type="evidence" value="ECO:0007669"/>
    <property type="project" value="UniProtKB-KW"/>
</dbReference>
<name>A0A166CL56_9AGAM</name>
<feature type="domain" description="FAD-binding PCMH-type" evidence="4">
    <location>
        <begin position="130"/>
        <end position="317"/>
    </location>
</feature>
<dbReference type="InterPro" id="IPR016169">
    <property type="entry name" value="FAD-bd_PCMH_sub2"/>
</dbReference>
<evidence type="ECO:0000313" key="6">
    <source>
        <dbReference type="Proteomes" id="UP000076532"/>
    </source>
</evidence>
<dbReference type="InterPro" id="IPR036318">
    <property type="entry name" value="FAD-bd_PCMH-like_sf"/>
</dbReference>
<feature type="signal peptide" evidence="3">
    <location>
        <begin position="1"/>
        <end position="20"/>
    </location>
</feature>
<accession>A0A166CL56</accession>